<organism evidence="20 21">
    <name type="scientific">Lupinus angustifolius</name>
    <name type="common">Narrow-leaved blue lupine</name>
    <dbReference type="NCBI Taxonomy" id="3871"/>
    <lineage>
        <taxon>Eukaryota</taxon>
        <taxon>Viridiplantae</taxon>
        <taxon>Streptophyta</taxon>
        <taxon>Embryophyta</taxon>
        <taxon>Tracheophyta</taxon>
        <taxon>Spermatophyta</taxon>
        <taxon>Magnoliopsida</taxon>
        <taxon>eudicotyledons</taxon>
        <taxon>Gunneridae</taxon>
        <taxon>Pentapetalae</taxon>
        <taxon>rosids</taxon>
        <taxon>fabids</taxon>
        <taxon>Fabales</taxon>
        <taxon>Fabaceae</taxon>
        <taxon>Papilionoideae</taxon>
        <taxon>50 kb inversion clade</taxon>
        <taxon>genistoids sensu lato</taxon>
        <taxon>core genistoids</taxon>
        <taxon>Genisteae</taxon>
        <taxon>Lupinus</taxon>
    </lineage>
</organism>
<dbReference type="Gramene" id="OIV97287">
    <property type="protein sequence ID" value="OIV97287"/>
    <property type="gene ID" value="TanjilG_07039"/>
</dbReference>
<feature type="repeat" description="ANK" evidence="18">
    <location>
        <begin position="233"/>
        <end position="265"/>
    </location>
</feature>
<proteinExistence type="inferred from homology"/>
<feature type="compositionally biased region" description="Acidic residues" evidence="19">
    <location>
        <begin position="84"/>
        <end position="116"/>
    </location>
</feature>
<comment type="similarity">
    <text evidence="3">Belongs to the PsaG/PsaK family.</text>
</comment>
<dbReference type="EMBL" id="CM007375">
    <property type="protein sequence ID" value="OIV97287.1"/>
    <property type="molecule type" value="Genomic_DNA"/>
</dbReference>
<sequence>MGSWATTSVLSIQSIPLSTIIAEAATNSKFGANSYKLNRSTNKGKLTRSFSIHNSNVGSYGSIKSSRVVSQLRTQQQEGKWEEPDIDSDSDEEDEEVEDENLGFESDWEEEEEEEDTKPSAMTNFNIISADNYGEQAKKEVDRLLEPEERAILQQNLTPNLEKISTAKWSPLHTLALSMQISSMDKLLENGLDIDLRDKEGLTALHKAIIGKKEAVISHLLRKGASPHVKDKDGATPLHYAVHVGAKETVKLLIKYKVDVNATDNEGWTPLHIAIQSRNRDISKILLVNGADKTRKTKDGKTALDLSLCYGKDFKSYDLAKLLKVAVQPMRRKGKGGLGVRCDFIGSPTNLIIVASTSLMLFAGRFGLAPSANRKATAGLKLEVRDSGLQTGDPAGFTLADTLACGTVGHIIGVGVVLGLKNIGAI</sequence>
<dbReference type="PROSITE" id="PS50088">
    <property type="entry name" value="ANK_REPEAT"/>
    <property type="match status" value="4"/>
</dbReference>
<evidence type="ECO:0000256" key="1">
    <source>
        <dbReference type="ARBA" id="ARBA00004413"/>
    </source>
</evidence>
<dbReference type="FunFam" id="1.10.286.40:FF:000001">
    <property type="entry name" value="Photosystem I reaction center subunit psaK"/>
    <property type="match status" value="1"/>
</dbReference>
<evidence type="ECO:0000256" key="19">
    <source>
        <dbReference type="SAM" id="MobiDB-lite"/>
    </source>
</evidence>
<keyword evidence="13" id="KW-0793">Thylakoid</keyword>
<dbReference type="SMART" id="SM00248">
    <property type="entry name" value="ANK"/>
    <property type="match status" value="4"/>
</dbReference>
<dbReference type="PROSITE" id="PS50297">
    <property type="entry name" value="ANK_REP_REGION"/>
    <property type="match status" value="3"/>
</dbReference>
<keyword evidence="8" id="KW-0677">Repeat</keyword>
<dbReference type="InterPro" id="IPR000549">
    <property type="entry name" value="PSI_PsaG/PsaK"/>
</dbReference>
<dbReference type="InterPro" id="IPR002110">
    <property type="entry name" value="Ankyrin_rpt"/>
</dbReference>
<dbReference type="PROSITE" id="PS01026">
    <property type="entry name" value="PHOTOSYSTEM_I_PSAGK"/>
    <property type="match status" value="1"/>
</dbReference>
<feature type="repeat" description="ANK" evidence="18">
    <location>
        <begin position="200"/>
        <end position="232"/>
    </location>
</feature>
<name>A0A4P1QXJ4_LUPAN</name>
<dbReference type="InterPro" id="IPR036770">
    <property type="entry name" value="Ankyrin_rpt-contain_sf"/>
</dbReference>
<dbReference type="STRING" id="3871.A0A4P1QXJ4"/>
<protein>
    <recommendedName>
        <fullName evidence="17">Photosystem I reaction center subunit psaK, chloroplastic</fullName>
    </recommendedName>
    <alternativeName>
        <fullName evidence="16">PSI-K</fullName>
    </alternativeName>
    <alternativeName>
        <fullName evidence="15">Photosystem I subunit X</fullName>
    </alternativeName>
</protein>
<evidence type="ECO:0000256" key="14">
    <source>
        <dbReference type="ARBA" id="ARBA00023136"/>
    </source>
</evidence>
<keyword evidence="4" id="KW-0150">Chloroplast</keyword>
<evidence type="ECO:0000256" key="5">
    <source>
        <dbReference type="ARBA" id="ARBA00022531"/>
    </source>
</evidence>
<evidence type="ECO:0000256" key="6">
    <source>
        <dbReference type="ARBA" id="ARBA00022640"/>
    </source>
</evidence>
<keyword evidence="11" id="KW-1133">Transmembrane helix</keyword>
<evidence type="ECO:0000256" key="11">
    <source>
        <dbReference type="ARBA" id="ARBA00022989"/>
    </source>
</evidence>
<evidence type="ECO:0000256" key="9">
    <source>
        <dbReference type="ARBA" id="ARBA00022836"/>
    </source>
</evidence>
<dbReference type="GO" id="GO:0009522">
    <property type="term" value="C:photosystem I"/>
    <property type="evidence" value="ECO:0007669"/>
    <property type="project" value="UniProtKB-KW"/>
</dbReference>
<keyword evidence="12 18" id="KW-0040">ANK repeat</keyword>
<evidence type="ECO:0000256" key="4">
    <source>
        <dbReference type="ARBA" id="ARBA00022528"/>
    </source>
</evidence>
<keyword evidence="7" id="KW-0812">Transmembrane</keyword>
<evidence type="ECO:0000256" key="8">
    <source>
        <dbReference type="ARBA" id="ARBA00022737"/>
    </source>
</evidence>
<reference evidence="20 21" key="1">
    <citation type="journal article" date="2017" name="Plant Biotechnol. J.">
        <title>A comprehensive draft genome sequence for lupin (Lupinus angustifolius), an emerging health food: insights into plant-microbe interactions and legume evolution.</title>
        <authorList>
            <person name="Hane J.K."/>
            <person name="Ming Y."/>
            <person name="Kamphuis L.G."/>
            <person name="Nelson M.N."/>
            <person name="Garg G."/>
            <person name="Atkins C.A."/>
            <person name="Bayer P.E."/>
            <person name="Bravo A."/>
            <person name="Bringans S."/>
            <person name="Cannon S."/>
            <person name="Edwards D."/>
            <person name="Foley R."/>
            <person name="Gao L.L."/>
            <person name="Harrison M.J."/>
            <person name="Huang W."/>
            <person name="Hurgobin B."/>
            <person name="Li S."/>
            <person name="Liu C.W."/>
            <person name="McGrath A."/>
            <person name="Morahan G."/>
            <person name="Murray J."/>
            <person name="Weller J."/>
            <person name="Jian J."/>
            <person name="Singh K.B."/>
        </authorList>
    </citation>
    <scope>NUCLEOTIDE SEQUENCE [LARGE SCALE GENOMIC DNA]</scope>
    <source>
        <strain evidence="21">cv. Tanjil</strain>
        <tissue evidence="20">Whole plant</tissue>
    </source>
</reference>
<feature type="repeat" description="ANK" evidence="18">
    <location>
        <begin position="167"/>
        <end position="199"/>
    </location>
</feature>
<evidence type="ECO:0000256" key="15">
    <source>
        <dbReference type="ARBA" id="ARBA00031124"/>
    </source>
</evidence>
<feature type="compositionally biased region" description="Polar residues" evidence="19">
    <location>
        <begin position="68"/>
        <end position="78"/>
    </location>
</feature>
<dbReference type="Pfam" id="PF01241">
    <property type="entry name" value="PSI_PSAK"/>
    <property type="match status" value="1"/>
</dbReference>
<keyword evidence="14" id="KW-0472">Membrane</keyword>
<feature type="repeat" description="ANK" evidence="18">
    <location>
        <begin position="266"/>
        <end position="298"/>
    </location>
</feature>
<dbReference type="Proteomes" id="UP000188354">
    <property type="component" value="Chromosome LG15"/>
</dbReference>
<evidence type="ECO:0000313" key="20">
    <source>
        <dbReference type="EMBL" id="OIV97287.1"/>
    </source>
</evidence>
<dbReference type="Gene3D" id="1.10.286.40">
    <property type="entry name" value="Chlorophyll a-b binding protein like"/>
    <property type="match status" value="1"/>
</dbReference>
<dbReference type="PANTHER" id="PTHR24203:SF76">
    <property type="entry name" value="ANKYRIN REPEAT DOMAIN-CONTAINING PROTEIN EMB506, CHLOROPLASTIC"/>
    <property type="match status" value="1"/>
</dbReference>
<evidence type="ECO:0000256" key="10">
    <source>
        <dbReference type="ARBA" id="ARBA00022946"/>
    </source>
</evidence>
<evidence type="ECO:0000256" key="16">
    <source>
        <dbReference type="ARBA" id="ARBA00033430"/>
    </source>
</evidence>
<comment type="subcellular location">
    <subcellularLocation>
        <location evidence="1">Cell membrane</location>
        <topology evidence="1">Peripheral membrane protein</topology>
        <orientation evidence="1">Cytoplasmic side</orientation>
    </subcellularLocation>
    <subcellularLocation>
        <location evidence="2">Plastid</location>
        <location evidence="2">Chloroplast thylakoid membrane</location>
        <topology evidence="2">Multi-pass membrane protein</topology>
    </subcellularLocation>
</comment>
<keyword evidence="6" id="KW-0934">Plastid</keyword>
<dbReference type="GO" id="GO:0009535">
    <property type="term" value="C:chloroplast thylakoid membrane"/>
    <property type="evidence" value="ECO:0007669"/>
    <property type="project" value="UniProtKB-SubCell"/>
</dbReference>
<dbReference type="InterPro" id="IPR023618">
    <property type="entry name" value="PSI_PsaG/PsaK_dom"/>
</dbReference>
<dbReference type="Pfam" id="PF12796">
    <property type="entry name" value="Ank_2"/>
    <property type="match status" value="1"/>
</dbReference>
<dbReference type="GO" id="GO:0015979">
    <property type="term" value="P:photosynthesis"/>
    <property type="evidence" value="ECO:0007669"/>
    <property type="project" value="UniProtKB-KW"/>
</dbReference>
<evidence type="ECO:0000256" key="12">
    <source>
        <dbReference type="ARBA" id="ARBA00023043"/>
    </source>
</evidence>
<evidence type="ECO:0000256" key="13">
    <source>
        <dbReference type="ARBA" id="ARBA00023078"/>
    </source>
</evidence>
<evidence type="ECO:0000256" key="18">
    <source>
        <dbReference type="PROSITE-ProRule" id="PRU00023"/>
    </source>
</evidence>
<evidence type="ECO:0000313" key="21">
    <source>
        <dbReference type="Proteomes" id="UP000188354"/>
    </source>
</evidence>
<dbReference type="SUPFAM" id="SSF48403">
    <property type="entry name" value="Ankyrin repeat"/>
    <property type="match status" value="1"/>
</dbReference>
<gene>
    <name evidence="20" type="ORF">TanjilG_07039</name>
</gene>
<evidence type="ECO:0000256" key="3">
    <source>
        <dbReference type="ARBA" id="ARBA00006458"/>
    </source>
</evidence>
<dbReference type="PANTHER" id="PTHR24203">
    <property type="entry name" value="ANKYRIN REPEAT FAMILY PROTEIN"/>
    <property type="match status" value="1"/>
</dbReference>
<keyword evidence="21" id="KW-1185">Reference proteome</keyword>
<feature type="region of interest" description="Disordered" evidence="19">
    <location>
        <begin position="68"/>
        <end position="120"/>
    </location>
</feature>
<dbReference type="Gene3D" id="1.25.40.20">
    <property type="entry name" value="Ankyrin repeat-containing domain"/>
    <property type="match status" value="2"/>
</dbReference>
<dbReference type="GO" id="GO:0005886">
    <property type="term" value="C:plasma membrane"/>
    <property type="evidence" value="ECO:0007669"/>
    <property type="project" value="UniProtKB-SubCell"/>
</dbReference>
<keyword evidence="5" id="KW-0602">Photosynthesis</keyword>
<dbReference type="NCBIfam" id="TIGR03050">
    <property type="entry name" value="PS_I_psaK_plant"/>
    <property type="match status" value="1"/>
</dbReference>
<dbReference type="AlphaFoldDB" id="A0A4P1QXJ4"/>
<evidence type="ECO:0000256" key="2">
    <source>
        <dbReference type="ARBA" id="ARBA00004454"/>
    </source>
</evidence>
<evidence type="ECO:0000256" key="17">
    <source>
        <dbReference type="ARBA" id="ARBA00074570"/>
    </source>
</evidence>
<evidence type="ECO:0000256" key="7">
    <source>
        <dbReference type="ARBA" id="ARBA00022692"/>
    </source>
</evidence>
<dbReference type="InterPro" id="IPR017493">
    <property type="entry name" value="PSI_PsaK_pln"/>
</dbReference>
<keyword evidence="10" id="KW-0809">Transit peptide</keyword>
<keyword evidence="9" id="KW-0603">Photosystem I</keyword>
<accession>A0A4P1QXJ4</accession>
<dbReference type="Pfam" id="PF13637">
    <property type="entry name" value="Ank_4"/>
    <property type="match status" value="1"/>
</dbReference>